<reference evidence="2" key="1">
    <citation type="submission" date="2018-07" db="EMBL/GenBank/DDBJ databases">
        <authorList>
            <person name="Quirk P.G."/>
            <person name="Krulwich T.A."/>
        </authorList>
    </citation>
    <scope>NUCLEOTIDE SEQUENCE</scope>
</reference>
<dbReference type="InterPro" id="IPR050194">
    <property type="entry name" value="Glycosyltransferase_grp1"/>
</dbReference>
<dbReference type="EMBL" id="UIDG01000641">
    <property type="protein sequence ID" value="SUS08767.1"/>
    <property type="molecule type" value="Genomic_DNA"/>
</dbReference>
<dbReference type="AlphaFoldDB" id="A0A380TL63"/>
<name>A0A380TL63_9ZZZZ</name>
<dbReference type="PANTHER" id="PTHR45947:SF3">
    <property type="entry name" value="SULFOQUINOVOSYL TRANSFERASE SQD2"/>
    <property type="match status" value="1"/>
</dbReference>
<accession>A0A380TL63</accession>
<sequence>MRLLIVSDAWFPQVNGVVRTLDTLRKTLIADGHTVAILAPDQFRTLPCPSYPEIRLALATAGAVGRRIAAFQPAAIHIATEGPLGTRARRWCLRHGHPFTTSLHTRFPEYLYARWRVPIRWTYAWMRRFHSAALRTMVATSSLEDDLKARGFPNLVRWSRGVDTTLFRPRDKGFIDAPRPVSLYVGRVAVEKSIEDFLKLDLPGTKVVVGDGPQLSMLRARYPAVRFVGMKQGEELACYYAAADVFVFPSRTDTFGLVLLEALASGVPVAAYPVPGPLDVLGTSGAGVLADDLGAAVRAALAIPAERCRTHAERYAWSTSAQQFVSNLGVRPDETDANSGTGPTCTAPAPARRCRRLVRAEAR</sequence>
<protein>
    <submittedName>
        <fullName evidence="2">GDP-mannose-dependent alpha-mannosyltransferase</fullName>
    </submittedName>
</protein>
<dbReference type="Pfam" id="PF13692">
    <property type="entry name" value="Glyco_trans_1_4"/>
    <property type="match status" value="1"/>
</dbReference>
<evidence type="ECO:0000259" key="1">
    <source>
        <dbReference type="Pfam" id="PF13439"/>
    </source>
</evidence>
<keyword evidence="2" id="KW-0328">Glycosyltransferase</keyword>
<evidence type="ECO:0000313" key="2">
    <source>
        <dbReference type="EMBL" id="SUS08767.1"/>
    </source>
</evidence>
<feature type="domain" description="Glycosyltransferase subfamily 4-like N-terminal" evidence="1">
    <location>
        <begin position="14"/>
        <end position="165"/>
    </location>
</feature>
<dbReference type="CDD" id="cd03814">
    <property type="entry name" value="GT4-like"/>
    <property type="match status" value="1"/>
</dbReference>
<keyword evidence="2" id="KW-0808">Transferase</keyword>
<organism evidence="2">
    <name type="scientific">metagenome</name>
    <dbReference type="NCBI Taxonomy" id="256318"/>
    <lineage>
        <taxon>unclassified sequences</taxon>
        <taxon>metagenomes</taxon>
    </lineage>
</organism>
<dbReference type="SUPFAM" id="SSF53756">
    <property type="entry name" value="UDP-Glycosyltransferase/glycogen phosphorylase"/>
    <property type="match status" value="1"/>
</dbReference>
<gene>
    <name evidence="2" type="ORF">DF3PB_860014</name>
</gene>
<dbReference type="PANTHER" id="PTHR45947">
    <property type="entry name" value="SULFOQUINOVOSYL TRANSFERASE SQD2"/>
    <property type="match status" value="1"/>
</dbReference>
<dbReference type="InterPro" id="IPR028098">
    <property type="entry name" value="Glyco_trans_4-like_N"/>
</dbReference>
<dbReference type="Gene3D" id="3.40.50.2000">
    <property type="entry name" value="Glycogen Phosphorylase B"/>
    <property type="match status" value="2"/>
</dbReference>
<dbReference type="Pfam" id="PF13439">
    <property type="entry name" value="Glyco_transf_4"/>
    <property type="match status" value="1"/>
</dbReference>
<proteinExistence type="predicted"/>
<dbReference type="GO" id="GO:0016757">
    <property type="term" value="F:glycosyltransferase activity"/>
    <property type="evidence" value="ECO:0007669"/>
    <property type="project" value="UniProtKB-KW"/>
</dbReference>